<evidence type="ECO:0000313" key="1">
    <source>
        <dbReference type="EMBL" id="MBT9432654.1"/>
    </source>
</evidence>
<dbReference type="EMBL" id="JAFJYC010000001">
    <property type="protein sequence ID" value="MBT9432654.1"/>
    <property type="molecule type" value="Genomic_DNA"/>
</dbReference>
<proteinExistence type="predicted"/>
<keyword evidence="2" id="KW-1185">Reference proteome</keyword>
<accession>A0ABS5YCB0</accession>
<gene>
    <name evidence="1" type="ORF">JZM24_11940</name>
</gene>
<dbReference type="Proteomes" id="UP000811282">
    <property type="component" value="Unassembled WGS sequence"/>
</dbReference>
<protein>
    <submittedName>
        <fullName evidence="1">Uncharacterized protein</fullName>
    </submittedName>
</protein>
<organism evidence="1 2">
    <name type="scientific">Candidatus Sodalis endolongispinus</name>
    <dbReference type="NCBI Taxonomy" id="2812662"/>
    <lineage>
        <taxon>Bacteria</taxon>
        <taxon>Pseudomonadati</taxon>
        <taxon>Pseudomonadota</taxon>
        <taxon>Gammaproteobacteria</taxon>
        <taxon>Enterobacterales</taxon>
        <taxon>Bruguierivoracaceae</taxon>
        <taxon>Sodalis</taxon>
    </lineage>
</organism>
<comment type="caution">
    <text evidence="1">The sequence shown here is derived from an EMBL/GenBank/DDBJ whole genome shotgun (WGS) entry which is preliminary data.</text>
</comment>
<name>A0ABS5YCB0_9GAMM</name>
<reference evidence="1 2" key="1">
    <citation type="journal article" date="2021" name="Genome Biol. Evol.">
        <title>The evolution of interdependence in a four-way mealybug symbiosis.</title>
        <authorList>
            <person name="Garber A.I."/>
            <person name="Kupper M."/>
            <person name="Laetsch D.R."/>
            <person name="Weldon S.R."/>
            <person name="Ladinsky M.S."/>
            <person name="Bjorkman P.J."/>
            <person name="McCutcheon J.P."/>
        </authorList>
    </citation>
    <scope>NUCLEOTIDE SEQUENCE [LARGE SCALE GENOMIC DNA]</scope>
    <source>
        <strain evidence="1">SOD</strain>
    </source>
</reference>
<sequence>MSIPLITPNKGEKKRLKRLYFAPSGIDIYTAAIPRAATDWNAAVAMRHPQRFTWRPPVLRPFTVALLLSGGLMAGRFGADAGIANRDAVFRQ</sequence>
<dbReference type="RefSeq" id="WP_215669776.1">
    <property type="nucleotide sequence ID" value="NZ_JAFJYC010000001.1"/>
</dbReference>
<evidence type="ECO:0000313" key="2">
    <source>
        <dbReference type="Proteomes" id="UP000811282"/>
    </source>
</evidence>